<keyword evidence="2" id="KW-1185">Reference proteome</keyword>
<dbReference type="EMBL" id="JAHRHJ020000007">
    <property type="protein sequence ID" value="KAH9307678.1"/>
    <property type="molecule type" value="Genomic_DNA"/>
</dbReference>
<reference evidence="1 2" key="1">
    <citation type="journal article" date="2021" name="Nat. Plants">
        <title>The Taxus genome provides insights into paclitaxel biosynthesis.</title>
        <authorList>
            <person name="Xiong X."/>
            <person name="Gou J."/>
            <person name="Liao Q."/>
            <person name="Li Y."/>
            <person name="Zhou Q."/>
            <person name="Bi G."/>
            <person name="Li C."/>
            <person name="Du R."/>
            <person name="Wang X."/>
            <person name="Sun T."/>
            <person name="Guo L."/>
            <person name="Liang H."/>
            <person name="Lu P."/>
            <person name="Wu Y."/>
            <person name="Zhang Z."/>
            <person name="Ro D.K."/>
            <person name="Shang Y."/>
            <person name="Huang S."/>
            <person name="Yan J."/>
        </authorList>
    </citation>
    <scope>NUCLEOTIDE SEQUENCE [LARGE SCALE GENOMIC DNA]</scope>
    <source>
        <strain evidence="1">Ta-2019</strain>
    </source>
</reference>
<evidence type="ECO:0000313" key="1">
    <source>
        <dbReference type="EMBL" id="KAH9307678.1"/>
    </source>
</evidence>
<feature type="non-terminal residue" evidence="1">
    <location>
        <position position="1"/>
    </location>
</feature>
<proteinExistence type="predicted"/>
<sequence>PEAIIRTKSILEDNEVLKAMKDETLGHAEWLTLVKKKRDVLTTAQEPHKE</sequence>
<evidence type="ECO:0000313" key="2">
    <source>
        <dbReference type="Proteomes" id="UP000824469"/>
    </source>
</evidence>
<organism evidence="1 2">
    <name type="scientific">Taxus chinensis</name>
    <name type="common">Chinese yew</name>
    <name type="synonym">Taxus wallichiana var. chinensis</name>
    <dbReference type="NCBI Taxonomy" id="29808"/>
    <lineage>
        <taxon>Eukaryota</taxon>
        <taxon>Viridiplantae</taxon>
        <taxon>Streptophyta</taxon>
        <taxon>Embryophyta</taxon>
        <taxon>Tracheophyta</taxon>
        <taxon>Spermatophyta</taxon>
        <taxon>Pinopsida</taxon>
        <taxon>Pinidae</taxon>
        <taxon>Conifers II</taxon>
        <taxon>Cupressales</taxon>
        <taxon>Taxaceae</taxon>
        <taxon>Taxus</taxon>
    </lineage>
</organism>
<gene>
    <name evidence="1" type="ORF">KI387_035589</name>
</gene>
<feature type="non-terminal residue" evidence="1">
    <location>
        <position position="50"/>
    </location>
</feature>
<accession>A0AA38FR71</accession>
<comment type="caution">
    <text evidence="1">The sequence shown here is derived from an EMBL/GenBank/DDBJ whole genome shotgun (WGS) entry which is preliminary data.</text>
</comment>
<name>A0AA38FR71_TAXCH</name>
<dbReference type="Proteomes" id="UP000824469">
    <property type="component" value="Unassembled WGS sequence"/>
</dbReference>
<dbReference type="AlphaFoldDB" id="A0AA38FR71"/>
<protein>
    <submittedName>
        <fullName evidence="1">Uncharacterized protein</fullName>
    </submittedName>
</protein>